<reference evidence="8 9" key="1">
    <citation type="submission" date="2018-10" db="EMBL/GenBank/DDBJ databases">
        <title>Bacillus Keqinensis sp. nov., a moderately halophilic bacterium isolated from a saline-alkaline lake.</title>
        <authorList>
            <person name="Wang H."/>
        </authorList>
    </citation>
    <scope>NUCLEOTIDE SEQUENCE [LARGE SCALE GENOMIC DNA]</scope>
    <source>
        <strain evidence="8 9">KQ-3</strain>
    </source>
</reference>
<protein>
    <recommendedName>
        <fullName evidence="6">Exodeoxyribonuclease 7 small subunit</fullName>
        <ecNumber evidence="6">3.1.11.6</ecNumber>
    </recommendedName>
    <alternativeName>
        <fullName evidence="6">Exodeoxyribonuclease VII small subunit</fullName>
        <shortName evidence="6">Exonuclease VII small subunit</shortName>
    </alternativeName>
</protein>
<evidence type="ECO:0000256" key="7">
    <source>
        <dbReference type="SAM" id="Coils"/>
    </source>
</evidence>
<feature type="coiled-coil region" evidence="7">
    <location>
        <begin position="7"/>
        <end position="34"/>
    </location>
</feature>
<dbReference type="Pfam" id="PF02609">
    <property type="entry name" value="Exonuc_VII_S"/>
    <property type="match status" value="1"/>
</dbReference>
<dbReference type="GO" id="GO:0009318">
    <property type="term" value="C:exodeoxyribonuclease VII complex"/>
    <property type="evidence" value="ECO:0007669"/>
    <property type="project" value="UniProtKB-UniRule"/>
</dbReference>
<keyword evidence="9" id="KW-1185">Reference proteome</keyword>
<comment type="caution">
    <text evidence="8">The sequence shown here is derived from an EMBL/GenBank/DDBJ whole genome shotgun (WGS) entry which is preliminary data.</text>
</comment>
<proteinExistence type="inferred from homology"/>
<comment type="subcellular location">
    <subcellularLocation>
        <location evidence="6">Cytoplasm</location>
    </subcellularLocation>
</comment>
<keyword evidence="2 6" id="KW-0963">Cytoplasm</keyword>
<evidence type="ECO:0000256" key="2">
    <source>
        <dbReference type="ARBA" id="ARBA00022490"/>
    </source>
</evidence>
<evidence type="ECO:0000256" key="3">
    <source>
        <dbReference type="ARBA" id="ARBA00022722"/>
    </source>
</evidence>
<keyword evidence="7" id="KW-0175">Coiled coil</keyword>
<dbReference type="InterPro" id="IPR037004">
    <property type="entry name" value="Exonuc_VII_ssu_sf"/>
</dbReference>
<evidence type="ECO:0000313" key="9">
    <source>
        <dbReference type="Proteomes" id="UP000278746"/>
    </source>
</evidence>
<keyword evidence="4 6" id="KW-0378">Hydrolase</keyword>
<comment type="catalytic activity">
    <reaction evidence="6">
        <text>Exonucleolytic cleavage in either 5'- to 3'- or 3'- to 5'-direction to yield nucleoside 5'-phosphates.</text>
        <dbReference type="EC" id="3.1.11.6"/>
    </reaction>
</comment>
<dbReference type="GO" id="GO:0008855">
    <property type="term" value="F:exodeoxyribonuclease VII activity"/>
    <property type="evidence" value="ECO:0007669"/>
    <property type="project" value="UniProtKB-UniRule"/>
</dbReference>
<dbReference type="Proteomes" id="UP000278746">
    <property type="component" value="Unassembled WGS sequence"/>
</dbReference>
<dbReference type="EMBL" id="RHIB01000001">
    <property type="protein sequence ID" value="RNA68985.1"/>
    <property type="molecule type" value="Genomic_DNA"/>
</dbReference>
<keyword evidence="5 6" id="KW-0269">Exonuclease</keyword>
<dbReference type="PANTHER" id="PTHR34137:SF1">
    <property type="entry name" value="EXODEOXYRIBONUCLEASE 7 SMALL SUBUNIT"/>
    <property type="match status" value="1"/>
</dbReference>
<evidence type="ECO:0000256" key="1">
    <source>
        <dbReference type="ARBA" id="ARBA00009998"/>
    </source>
</evidence>
<dbReference type="NCBIfam" id="TIGR01280">
    <property type="entry name" value="xseB"/>
    <property type="match status" value="1"/>
</dbReference>
<dbReference type="PANTHER" id="PTHR34137">
    <property type="entry name" value="EXODEOXYRIBONUCLEASE 7 SMALL SUBUNIT"/>
    <property type="match status" value="1"/>
</dbReference>
<dbReference type="GO" id="GO:0006308">
    <property type="term" value="P:DNA catabolic process"/>
    <property type="evidence" value="ECO:0007669"/>
    <property type="project" value="UniProtKB-UniRule"/>
</dbReference>
<accession>A0A3M7TX43</accession>
<dbReference type="EC" id="3.1.11.6" evidence="6"/>
<dbReference type="HAMAP" id="MF_00337">
    <property type="entry name" value="Exonuc_7_S"/>
    <property type="match status" value="1"/>
</dbReference>
<gene>
    <name evidence="6 8" type="primary">xseB</name>
    <name evidence="8" type="ORF">EBO34_03225</name>
</gene>
<dbReference type="RefSeq" id="WP_122896507.1">
    <property type="nucleotide sequence ID" value="NZ_RHIB01000001.1"/>
</dbReference>
<sequence>MSEEREHKTFEGAMEELQNVVEKLEEGNVPLEEAIEMFKDGMELSKYCHERLQKVEAQMDKILNEDGEIEVLTIEGEKSE</sequence>
<comment type="subunit">
    <text evidence="6">Heterooligomer composed of large and small subunits.</text>
</comment>
<dbReference type="AlphaFoldDB" id="A0A3M7TX43"/>
<keyword evidence="3 6" id="KW-0540">Nuclease</keyword>
<dbReference type="SUPFAM" id="SSF116842">
    <property type="entry name" value="XseB-like"/>
    <property type="match status" value="1"/>
</dbReference>
<dbReference type="GO" id="GO:0005829">
    <property type="term" value="C:cytosol"/>
    <property type="evidence" value="ECO:0007669"/>
    <property type="project" value="TreeGrafter"/>
</dbReference>
<evidence type="ECO:0000256" key="4">
    <source>
        <dbReference type="ARBA" id="ARBA00022801"/>
    </source>
</evidence>
<evidence type="ECO:0000313" key="8">
    <source>
        <dbReference type="EMBL" id="RNA68985.1"/>
    </source>
</evidence>
<evidence type="ECO:0000256" key="5">
    <source>
        <dbReference type="ARBA" id="ARBA00022839"/>
    </source>
</evidence>
<comment type="similarity">
    <text evidence="1 6">Belongs to the XseB family.</text>
</comment>
<evidence type="ECO:0000256" key="6">
    <source>
        <dbReference type="HAMAP-Rule" id="MF_00337"/>
    </source>
</evidence>
<dbReference type="InterPro" id="IPR003761">
    <property type="entry name" value="Exonuc_VII_S"/>
</dbReference>
<organism evidence="8 9">
    <name type="scientific">Alteribacter keqinensis</name>
    <dbReference type="NCBI Taxonomy" id="2483800"/>
    <lineage>
        <taxon>Bacteria</taxon>
        <taxon>Bacillati</taxon>
        <taxon>Bacillota</taxon>
        <taxon>Bacilli</taxon>
        <taxon>Bacillales</taxon>
        <taxon>Bacillaceae</taxon>
        <taxon>Alteribacter</taxon>
    </lineage>
</organism>
<name>A0A3M7TX43_9BACI</name>
<dbReference type="OrthoDB" id="9798666at2"/>
<dbReference type="Gene3D" id="1.10.287.1040">
    <property type="entry name" value="Exonuclease VII, small subunit"/>
    <property type="match status" value="1"/>
</dbReference>
<comment type="function">
    <text evidence="6">Bidirectionally degrades single-stranded DNA into large acid-insoluble oligonucleotides, which are then degraded further into small acid-soluble oligonucleotides.</text>
</comment>